<comment type="similarity">
    <text evidence="1">Belongs to the thioredoxin family.</text>
</comment>
<feature type="compositionally biased region" description="Low complexity" evidence="2">
    <location>
        <begin position="97"/>
        <end position="112"/>
    </location>
</feature>
<dbReference type="Gene3D" id="3.40.30.10">
    <property type="entry name" value="Glutaredoxin"/>
    <property type="match status" value="1"/>
</dbReference>
<name>A0A8S0VPG9_OLEEU</name>
<dbReference type="InterPro" id="IPR010357">
    <property type="entry name" value="TXNDC17_dom"/>
</dbReference>
<evidence type="ECO:0000313" key="5">
    <source>
        <dbReference type="Proteomes" id="UP000594638"/>
    </source>
</evidence>
<gene>
    <name evidence="4" type="ORF">OLEA9_A059111</name>
</gene>
<evidence type="ECO:0000256" key="1">
    <source>
        <dbReference type="ARBA" id="ARBA00008987"/>
    </source>
</evidence>
<dbReference type="InterPro" id="IPR045108">
    <property type="entry name" value="TXNDC17-like"/>
</dbReference>
<dbReference type="OrthoDB" id="78947at2759"/>
<dbReference type="GO" id="GO:0005829">
    <property type="term" value="C:cytosol"/>
    <property type="evidence" value="ECO:0007669"/>
    <property type="project" value="TreeGrafter"/>
</dbReference>
<sequence>MFGFLYSYCVRAEPIIYKKLESSPDNVALLKAYAYVGDKLTWRNPLHPWRIDSRFKLKGVPTLILWEDGVIKGRLEDNEAHLEHKIDALLSRKNQNHNRSQNRNLNANSNPNPKEDFNLRETLPAFGGGRVSSNEQAGTAFDLVKEMDYLYVMVVKAKEFFAKGWEWQPEPL</sequence>
<dbReference type="Pfam" id="PF06110">
    <property type="entry name" value="TXD17-like_Trx"/>
    <property type="match status" value="1"/>
</dbReference>
<dbReference type="GO" id="GO:0047134">
    <property type="term" value="F:protein-disulfide reductase [NAD(P)H] activity"/>
    <property type="evidence" value="ECO:0007669"/>
    <property type="project" value="InterPro"/>
</dbReference>
<reference evidence="4 5" key="1">
    <citation type="submission" date="2019-12" db="EMBL/GenBank/DDBJ databases">
        <authorList>
            <person name="Alioto T."/>
            <person name="Alioto T."/>
            <person name="Gomez Garrido J."/>
        </authorList>
    </citation>
    <scope>NUCLEOTIDE SEQUENCE [LARGE SCALE GENOMIC DNA]</scope>
</reference>
<dbReference type="EMBL" id="CACTIH010010801">
    <property type="protein sequence ID" value="CAA3033380.1"/>
    <property type="molecule type" value="Genomic_DNA"/>
</dbReference>
<dbReference type="PANTHER" id="PTHR12452:SF0">
    <property type="entry name" value="THIOREDOXIN DOMAIN-CONTAINING PROTEIN 17"/>
    <property type="match status" value="1"/>
</dbReference>
<dbReference type="InterPro" id="IPR036249">
    <property type="entry name" value="Thioredoxin-like_sf"/>
</dbReference>
<dbReference type="Gramene" id="OE9A059111T1">
    <property type="protein sequence ID" value="OE9A059111C1"/>
    <property type="gene ID" value="OE9A059111"/>
</dbReference>
<accession>A0A8S0VPG9</accession>
<evidence type="ECO:0000256" key="2">
    <source>
        <dbReference type="SAM" id="MobiDB-lite"/>
    </source>
</evidence>
<keyword evidence="5" id="KW-1185">Reference proteome</keyword>
<evidence type="ECO:0000259" key="3">
    <source>
        <dbReference type="Pfam" id="PF06110"/>
    </source>
</evidence>
<dbReference type="SUPFAM" id="SSF52833">
    <property type="entry name" value="Thioredoxin-like"/>
    <property type="match status" value="1"/>
</dbReference>
<evidence type="ECO:0000313" key="4">
    <source>
        <dbReference type="EMBL" id="CAA3033380.1"/>
    </source>
</evidence>
<proteinExistence type="inferred from homology"/>
<feature type="region of interest" description="Disordered" evidence="2">
    <location>
        <begin position="92"/>
        <end position="120"/>
    </location>
</feature>
<feature type="domain" description="Thioredoxin" evidence="3">
    <location>
        <begin position="8"/>
        <end position="91"/>
    </location>
</feature>
<dbReference type="AlphaFoldDB" id="A0A8S0VPG9"/>
<dbReference type="Proteomes" id="UP000594638">
    <property type="component" value="Unassembled WGS sequence"/>
</dbReference>
<comment type="caution">
    <text evidence="4">The sequence shown here is derived from an EMBL/GenBank/DDBJ whole genome shotgun (WGS) entry which is preliminary data.</text>
</comment>
<protein>
    <submittedName>
        <fullName evidence="4">Thioredoxin Clot</fullName>
    </submittedName>
</protein>
<dbReference type="PANTHER" id="PTHR12452">
    <property type="entry name" value="42-9-9 PROTEIN-RELATED"/>
    <property type="match status" value="1"/>
</dbReference>
<organism evidence="4 5">
    <name type="scientific">Olea europaea subsp. europaea</name>
    <dbReference type="NCBI Taxonomy" id="158383"/>
    <lineage>
        <taxon>Eukaryota</taxon>
        <taxon>Viridiplantae</taxon>
        <taxon>Streptophyta</taxon>
        <taxon>Embryophyta</taxon>
        <taxon>Tracheophyta</taxon>
        <taxon>Spermatophyta</taxon>
        <taxon>Magnoliopsida</taxon>
        <taxon>eudicotyledons</taxon>
        <taxon>Gunneridae</taxon>
        <taxon>Pentapetalae</taxon>
        <taxon>asterids</taxon>
        <taxon>lamiids</taxon>
        <taxon>Lamiales</taxon>
        <taxon>Oleaceae</taxon>
        <taxon>Oleeae</taxon>
        <taxon>Olea</taxon>
    </lineage>
</organism>